<keyword evidence="2" id="KW-0560">Oxidoreductase</keyword>
<protein>
    <submittedName>
        <fullName evidence="3">Enoyl-ACP reductase-like protein</fullName>
    </submittedName>
</protein>
<accession>A0A2P8EFK9</accession>
<gene>
    <name evidence="3" type="ORF">CLV30_101223</name>
</gene>
<keyword evidence="4" id="KW-1185">Reference proteome</keyword>
<evidence type="ECO:0000256" key="2">
    <source>
        <dbReference type="ARBA" id="ARBA00023002"/>
    </source>
</evidence>
<comment type="similarity">
    <text evidence="1">Belongs to the short-chain dehydrogenases/reductases (SDR) family.</text>
</comment>
<dbReference type="GO" id="GO:0016614">
    <property type="term" value="F:oxidoreductase activity, acting on CH-OH group of donors"/>
    <property type="evidence" value="ECO:0007669"/>
    <property type="project" value="UniProtKB-ARBA"/>
</dbReference>
<evidence type="ECO:0000313" key="4">
    <source>
        <dbReference type="Proteomes" id="UP000243528"/>
    </source>
</evidence>
<dbReference type="InterPro" id="IPR002347">
    <property type="entry name" value="SDR_fam"/>
</dbReference>
<dbReference type="PRINTS" id="PR00081">
    <property type="entry name" value="GDHRDH"/>
</dbReference>
<dbReference type="Proteomes" id="UP000243528">
    <property type="component" value="Unassembled WGS sequence"/>
</dbReference>
<name>A0A2P8EFK9_9ACTN</name>
<dbReference type="AlphaFoldDB" id="A0A2P8EFK9"/>
<sequence>MNVSSGVTRIAMPDIIAYTMTKGAVDAFTRTLAQHLGGRRITVNAVAPGIIDTDMNAGWLRGNQEAVDHVLPQIALGYIGTPTEVADVIGFLASDDARYVTGHTIDVTGGSRL</sequence>
<dbReference type="Pfam" id="PF13561">
    <property type="entry name" value="adh_short_C2"/>
    <property type="match status" value="1"/>
</dbReference>
<dbReference type="EMBL" id="PYGE01000001">
    <property type="protein sequence ID" value="PSL08252.1"/>
    <property type="molecule type" value="Genomic_DNA"/>
</dbReference>
<dbReference type="InterPro" id="IPR036291">
    <property type="entry name" value="NAD(P)-bd_dom_sf"/>
</dbReference>
<evidence type="ECO:0000313" key="3">
    <source>
        <dbReference type="EMBL" id="PSL08252.1"/>
    </source>
</evidence>
<dbReference type="SUPFAM" id="SSF51735">
    <property type="entry name" value="NAD(P)-binding Rossmann-fold domains"/>
    <property type="match status" value="1"/>
</dbReference>
<proteinExistence type="inferred from homology"/>
<comment type="caution">
    <text evidence="3">The sequence shown here is derived from an EMBL/GenBank/DDBJ whole genome shotgun (WGS) entry which is preliminary data.</text>
</comment>
<dbReference type="PANTHER" id="PTHR48107">
    <property type="entry name" value="NADPH-DEPENDENT ALDEHYDE REDUCTASE-LIKE PROTEIN, CHLOROPLASTIC-RELATED"/>
    <property type="match status" value="1"/>
</dbReference>
<dbReference type="PANTHER" id="PTHR48107:SF7">
    <property type="entry name" value="RE15974P"/>
    <property type="match status" value="1"/>
</dbReference>
<evidence type="ECO:0000256" key="1">
    <source>
        <dbReference type="ARBA" id="ARBA00006484"/>
    </source>
</evidence>
<dbReference type="Gene3D" id="3.40.50.720">
    <property type="entry name" value="NAD(P)-binding Rossmann-like Domain"/>
    <property type="match status" value="1"/>
</dbReference>
<organism evidence="3 4">
    <name type="scientific">Haloactinopolyspora alba</name>
    <dbReference type="NCBI Taxonomy" id="648780"/>
    <lineage>
        <taxon>Bacteria</taxon>
        <taxon>Bacillati</taxon>
        <taxon>Actinomycetota</taxon>
        <taxon>Actinomycetes</taxon>
        <taxon>Jiangellales</taxon>
        <taxon>Jiangellaceae</taxon>
        <taxon>Haloactinopolyspora</taxon>
    </lineage>
</organism>
<dbReference type="PROSITE" id="PS00061">
    <property type="entry name" value="ADH_SHORT"/>
    <property type="match status" value="1"/>
</dbReference>
<dbReference type="InterPro" id="IPR020904">
    <property type="entry name" value="Sc_DH/Rdtase_CS"/>
</dbReference>
<reference evidence="3 4" key="1">
    <citation type="submission" date="2018-03" db="EMBL/GenBank/DDBJ databases">
        <title>Genomic Encyclopedia of Archaeal and Bacterial Type Strains, Phase II (KMG-II): from individual species to whole genera.</title>
        <authorList>
            <person name="Goeker M."/>
        </authorList>
    </citation>
    <scope>NUCLEOTIDE SEQUENCE [LARGE SCALE GENOMIC DNA]</scope>
    <source>
        <strain evidence="3 4">DSM 45211</strain>
    </source>
</reference>